<dbReference type="PROSITE" id="PS51748">
    <property type="entry name" value="HEXOKINASE_2"/>
    <property type="match status" value="1"/>
</dbReference>
<keyword evidence="6 11" id="KW-0418">Kinase</keyword>
<evidence type="ECO:0000256" key="3">
    <source>
        <dbReference type="ARBA" id="ARBA00009225"/>
    </source>
</evidence>
<evidence type="ECO:0000256" key="5">
    <source>
        <dbReference type="ARBA" id="ARBA00022741"/>
    </source>
</evidence>
<dbReference type="OMA" id="VKHANDG"/>
<dbReference type="InterPro" id="IPR022673">
    <property type="entry name" value="Hexokinase_C"/>
</dbReference>
<dbReference type="EC" id="2.7.1.-" evidence="11"/>
<evidence type="ECO:0000256" key="7">
    <source>
        <dbReference type="ARBA" id="ARBA00022840"/>
    </source>
</evidence>
<dbReference type="OrthoDB" id="419537at2759"/>
<comment type="similarity">
    <text evidence="3 11">Belongs to the hexokinase family.</text>
</comment>
<dbReference type="GO" id="GO:0005739">
    <property type="term" value="C:mitochondrion"/>
    <property type="evidence" value="ECO:0007669"/>
    <property type="project" value="TreeGrafter"/>
</dbReference>
<comment type="pathway">
    <text evidence="1">Carbohydrate degradation; glycolysis; D-glyceraldehyde 3-phosphate and glycerone phosphate from D-glucose: step 1/4.</text>
</comment>
<feature type="compositionally biased region" description="Polar residues" evidence="12">
    <location>
        <begin position="1"/>
        <end position="20"/>
    </location>
</feature>
<evidence type="ECO:0000256" key="4">
    <source>
        <dbReference type="ARBA" id="ARBA00022679"/>
    </source>
</evidence>
<keyword evidence="5 11" id="KW-0547">Nucleotide-binding</keyword>
<dbReference type="GO" id="GO:0005524">
    <property type="term" value="F:ATP binding"/>
    <property type="evidence" value="ECO:0007669"/>
    <property type="project" value="UniProtKB-UniRule"/>
</dbReference>
<evidence type="ECO:0000313" key="16">
    <source>
        <dbReference type="Proteomes" id="UP000070444"/>
    </source>
</evidence>
<organism evidence="15 16">
    <name type="scientific">Conidiobolus coronatus (strain ATCC 28846 / CBS 209.66 / NRRL 28638)</name>
    <name type="common">Delacroixia coronata</name>
    <dbReference type="NCBI Taxonomy" id="796925"/>
    <lineage>
        <taxon>Eukaryota</taxon>
        <taxon>Fungi</taxon>
        <taxon>Fungi incertae sedis</taxon>
        <taxon>Zoopagomycota</taxon>
        <taxon>Entomophthoromycotina</taxon>
        <taxon>Entomophthoromycetes</taxon>
        <taxon>Entomophthorales</taxon>
        <taxon>Ancylistaceae</taxon>
        <taxon>Conidiobolus</taxon>
    </lineage>
</organism>
<feature type="domain" description="Hexokinase C-terminal" evidence="14">
    <location>
        <begin position="253"/>
        <end position="492"/>
    </location>
</feature>
<gene>
    <name evidence="15" type="ORF">CONCODRAFT_78213</name>
</gene>
<dbReference type="GO" id="GO:0006006">
    <property type="term" value="P:glucose metabolic process"/>
    <property type="evidence" value="ECO:0007669"/>
    <property type="project" value="TreeGrafter"/>
</dbReference>
<evidence type="ECO:0000256" key="9">
    <source>
        <dbReference type="ARBA" id="ARBA00044613"/>
    </source>
</evidence>
<dbReference type="Pfam" id="PF03727">
    <property type="entry name" value="Hexokinase_2"/>
    <property type="match status" value="1"/>
</dbReference>
<dbReference type="GO" id="GO:0001678">
    <property type="term" value="P:intracellular glucose homeostasis"/>
    <property type="evidence" value="ECO:0007669"/>
    <property type="project" value="InterPro"/>
</dbReference>
<dbReference type="InterPro" id="IPR043129">
    <property type="entry name" value="ATPase_NBD"/>
</dbReference>
<sequence>MSATNKVKSTPPSRSNSMTQLKVVHPTHSSPQDENDIRIPKDIEQSLNSKVDEVLSQFTLTTERLKSIQESFMLEMSRGLEKDGEDLPMIPTFVTGRPTGEEEGSYFAIDLGGSHLRVCLVHLKGPDHETEVIQRKFVVPEEAKTAEATHLFDFIAEHVESFLVSSNVHPPKGQTIPLGFTFSFPVNQTAINRGKLMFWNKGFTCPGAVGKDVVQLLQDALDRKQVNVTVSAMVNDTVGTLLSSAYKCPNTLAGVILGTGTNAAYYEKLNNLTKWRGDSSISEEMILNMEWGNFDTEKKYLPCTAFDNHLDRETQNPYQMVFEKMISGRYLGEIVRIVLIHLIDHRIIFNGRSTASLNTPYSFASSYLSDIHADETDTLSKTKHILEDLVGFPVKSTTLFERRTVQKICKAVGIRSARLSSAALAGLCAKRLDLVDEGVTIGVDGSLFEHYPNFPKYMKEALTELLGETHARGIELVHATDGSGIGAAMTAMIASQ</sequence>
<keyword evidence="8 11" id="KW-0324">Glycolysis</keyword>
<dbReference type="Proteomes" id="UP000070444">
    <property type="component" value="Unassembled WGS sequence"/>
</dbReference>
<comment type="catalytic activity">
    <reaction evidence="9">
        <text>a D-hexose + ATP = a D-hexose 6-phosphate + ADP + H(+)</text>
        <dbReference type="Rhea" id="RHEA:22740"/>
        <dbReference type="ChEBI" id="CHEBI:4194"/>
        <dbReference type="ChEBI" id="CHEBI:15378"/>
        <dbReference type="ChEBI" id="CHEBI:30616"/>
        <dbReference type="ChEBI" id="CHEBI:229467"/>
        <dbReference type="ChEBI" id="CHEBI:456216"/>
        <dbReference type="EC" id="2.7.1.1"/>
    </reaction>
    <physiologicalReaction direction="left-to-right" evidence="9">
        <dbReference type="Rhea" id="RHEA:22741"/>
    </physiologicalReaction>
</comment>
<evidence type="ECO:0000256" key="2">
    <source>
        <dbReference type="ARBA" id="ARBA00005028"/>
    </source>
</evidence>
<dbReference type="CDD" id="cd24018">
    <property type="entry name" value="ASKHA_NBD_HK_fungi"/>
    <property type="match status" value="1"/>
</dbReference>
<dbReference type="GO" id="GO:0004340">
    <property type="term" value="F:glucokinase activity"/>
    <property type="evidence" value="ECO:0007669"/>
    <property type="project" value="TreeGrafter"/>
</dbReference>
<accession>A0A137P9P8</accession>
<evidence type="ECO:0000256" key="6">
    <source>
        <dbReference type="ARBA" id="ARBA00022777"/>
    </source>
</evidence>
<dbReference type="UniPathway" id="UPA00109">
    <property type="reaction ID" value="UER00180"/>
</dbReference>
<protein>
    <recommendedName>
        <fullName evidence="11">Phosphotransferase</fullName>
        <ecNumber evidence="11">2.7.1.-</ecNumber>
    </recommendedName>
</protein>
<dbReference type="GO" id="GO:0006096">
    <property type="term" value="P:glycolytic process"/>
    <property type="evidence" value="ECO:0007669"/>
    <property type="project" value="UniProtKB-UniPathway"/>
</dbReference>
<dbReference type="PANTHER" id="PTHR19443">
    <property type="entry name" value="HEXOKINASE"/>
    <property type="match status" value="1"/>
</dbReference>
<dbReference type="PANTHER" id="PTHR19443:SF16">
    <property type="entry name" value="HEXOKINASE TYPE 1-RELATED"/>
    <property type="match status" value="1"/>
</dbReference>
<dbReference type="PRINTS" id="PR00475">
    <property type="entry name" value="HEXOKINASE"/>
</dbReference>
<evidence type="ECO:0000256" key="11">
    <source>
        <dbReference type="RuleBase" id="RU362007"/>
    </source>
</evidence>
<evidence type="ECO:0000259" key="14">
    <source>
        <dbReference type="Pfam" id="PF03727"/>
    </source>
</evidence>
<feature type="domain" description="Hexokinase N-terminal" evidence="13">
    <location>
        <begin position="50"/>
        <end position="246"/>
    </location>
</feature>
<keyword evidence="16" id="KW-1185">Reference proteome</keyword>
<dbReference type="SUPFAM" id="SSF53067">
    <property type="entry name" value="Actin-like ATPase domain"/>
    <property type="match status" value="2"/>
</dbReference>
<comment type="catalytic activity">
    <reaction evidence="10">
        <text>D-fructose + ATP = D-fructose 6-phosphate + ADP + H(+)</text>
        <dbReference type="Rhea" id="RHEA:16125"/>
        <dbReference type="ChEBI" id="CHEBI:15378"/>
        <dbReference type="ChEBI" id="CHEBI:30616"/>
        <dbReference type="ChEBI" id="CHEBI:37721"/>
        <dbReference type="ChEBI" id="CHEBI:61527"/>
        <dbReference type="ChEBI" id="CHEBI:456216"/>
        <dbReference type="EC" id="2.7.1.1"/>
    </reaction>
    <physiologicalReaction direction="left-to-right" evidence="10">
        <dbReference type="Rhea" id="RHEA:16126"/>
    </physiologicalReaction>
</comment>
<dbReference type="Pfam" id="PF00349">
    <property type="entry name" value="Hexokinase_1"/>
    <property type="match status" value="1"/>
</dbReference>
<evidence type="ECO:0000256" key="10">
    <source>
        <dbReference type="ARBA" id="ARBA00047905"/>
    </source>
</evidence>
<comment type="pathway">
    <text evidence="2">Carbohydrate metabolism; hexose metabolism.</text>
</comment>
<dbReference type="InterPro" id="IPR022672">
    <property type="entry name" value="Hexokinase_N"/>
</dbReference>
<dbReference type="Gene3D" id="3.40.367.20">
    <property type="match status" value="1"/>
</dbReference>
<dbReference type="STRING" id="796925.A0A137P9P8"/>
<name>A0A137P9P8_CONC2</name>
<evidence type="ECO:0000256" key="12">
    <source>
        <dbReference type="SAM" id="MobiDB-lite"/>
    </source>
</evidence>
<dbReference type="EMBL" id="KQ964470">
    <property type="protein sequence ID" value="KXN71641.1"/>
    <property type="molecule type" value="Genomic_DNA"/>
</dbReference>
<dbReference type="GO" id="GO:0005536">
    <property type="term" value="F:D-glucose binding"/>
    <property type="evidence" value="ECO:0007669"/>
    <property type="project" value="InterPro"/>
</dbReference>
<keyword evidence="7 11" id="KW-0067">ATP-binding</keyword>
<feature type="region of interest" description="Disordered" evidence="12">
    <location>
        <begin position="1"/>
        <end position="36"/>
    </location>
</feature>
<dbReference type="Gene3D" id="3.30.420.40">
    <property type="match status" value="1"/>
</dbReference>
<dbReference type="GO" id="GO:0005829">
    <property type="term" value="C:cytosol"/>
    <property type="evidence" value="ECO:0007669"/>
    <property type="project" value="TreeGrafter"/>
</dbReference>
<evidence type="ECO:0000256" key="8">
    <source>
        <dbReference type="ARBA" id="ARBA00023152"/>
    </source>
</evidence>
<evidence type="ECO:0000313" key="15">
    <source>
        <dbReference type="EMBL" id="KXN71641.1"/>
    </source>
</evidence>
<evidence type="ECO:0000256" key="1">
    <source>
        <dbReference type="ARBA" id="ARBA00004888"/>
    </source>
</evidence>
<proteinExistence type="inferred from homology"/>
<dbReference type="AlphaFoldDB" id="A0A137P9P8"/>
<dbReference type="FunFam" id="3.30.420.40:FF:000034">
    <property type="entry name" value="Phosphotransferase"/>
    <property type="match status" value="1"/>
</dbReference>
<evidence type="ECO:0000259" key="13">
    <source>
        <dbReference type="Pfam" id="PF00349"/>
    </source>
</evidence>
<reference evidence="15 16" key="1">
    <citation type="journal article" date="2015" name="Genome Biol. Evol.">
        <title>Phylogenomic analyses indicate that early fungi evolved digesting cell walls of algal ancestors of land plants.</title>
        <authorList>
            <person name="Chang Y."/>
            <person name="Wang S."/>
            <person name="Sekimoto S."/>
            <person name="Aerts A.L."/>
            <person name="Choi C."/>
            <person name="Clum A."/>
            <person name="LaButti K.M."/>
            <person name="Lindquist E.A."/>
            <person name="Yee Ngan C."/>
            <person name="Ohm R.A."/>
            <person name="Salamov A.A."/>
            <person name="Grigoriev I.V."/>
            <person name="Spatafora J.W."/>
            <person name="Berbee M.L."/>
        </authorList>
    </citation>
    <scope>NUCLEOTIDE SEQUENCE [LARGE SCALE GENOMIC DNA]</scope>
    <source>
        <strain evidence="15 16">NRRL 28638</strain>
    </source>
</reference>
<keyword evidence="4 11" id="KW-0808">Transferase</keyword>
<dbReference type="GO" id="GO:0008865">
    <property type="term" value="F:fructokinase activity"/>
    <property type="evidence" value="ECO:0007669"/>
    <property type="project" value="TreeGrafter"/>
</dbReference>
<dbReference type="InterPro" id="IPR001312">
    <property type="entry name" value="Hexokinase"/>
</dbReference>
<dbReference type="Gene3D" id="1.10.287.1250">
    <property type="match status" value="1"/>
</dbReference>